<sequence>MTRYWLHFDISGIYPHGWPPVVGVTGRDLDDCLKIVRCRYGPPFALLTKVVEDPDLTDVQPGMVPLGRPLGVPVWRGIWYPPENITGPEPS</sequence>
<name>A0A1A9A0X2_9ACTN</name>
<gene>
    <name evidence="1" type="ORF">GA0070611_4550</name>
</gene>
<dbReference type="Proteomes" id="UP000199385">
    <property type="component" value="Chromosome I"/>
</dbReference>
<evidence type="ECO:0000313" key="1">
    <source>
        <dbReference type="EMBL" id="SBT49794.1"/>
    </source>
</evidence>
<dbReference type="AlphaFoldDB" id="A0A1A9A0X2"/>
<reference evidence="2" key="1">
    <citation type="submission" date="2016-06" db="EMBL/GenBank/DDBJ databases">
        <authorList>
            <person name="Varghese N."/>
            <person name="Submissions Spin"/>
        </authorList>
    </citation>
    <scope>NUCLEOTIDE SEQUENCE [LARGE SCALE GENOMIC DNA]</scope>
    <source>
        <strain evidence="2">DSM 44815</strain>
    </source>
</reference>
<proteinExistence type="predicted"/>
<keyword evidence="2" id="KW-1185">Reference proteome</keyword>
<dbReference type="EMBL" id="LT594323">
    <property type="protein sequence ID" value="SBT49794.1"/>
    <property type="molecule type" value="Genomic_DNA"/>
</dbReference>
<evidence type="ECO:0000313" key="2">
    <source>
        <dbReference type="Proteomes" id="UP000199385"/>
    </source>
</evidence>
<protein>
    <submittedName>
        <fullName evidence="1">Uncharacterized protein</fullName>
    </submittedName>
</protein>
<accession>A0A1A9A0X2</accession>
<organism evidence="1 2">
    <name type="scientific">Micromonospora auratinigra</name>
    <dbReference type="NCBI Taxonomy" id="261654"/>
    <lineage>
        <taxon>Bacteria</taxon>
        <taxon>Bacillati</taxon>
        <taxon>Actinomycetota</taxon>
        <taxon>Actinomycetes</taxon>
        <taxon>Micromonosporales</taxon>
        <taxon>Micromonosporaceae</taxon>
        <taxon>Micromonospora</taxon>
    </lineage>
</organism>